<protein>
    <submittedName>
        <fullName evidence="1">Uncharacterized protein</fullName>
    </submittedName>
</protein>
<evidence type="ECO:0000313" key="1">
    <source>
        <dbReference type="EMBL" id="KAG8238670.1"/>
    </source>
</evidence>
<name>A0A8K0P7A6_LADFU</name>
<dbReference type="EMBL" id="KZ309412">
    <property type="protein sequence ID" value="KAG8238670.1"/>
    <property type="molecule type" value="Genomic_DNA"/>
</dbReference>
<reference evidence="1" key="2">
    <citation type="submission" date="2017-10" db="EMBL/GenBank/DDBJ databases">
        <title>Ladona fulva Genome sequencing and assembly.</title>
        <authorList>
            <person name="Murali S."/>
            <person name="Richards S."/>
            <person name="Bandaranaike D."/>
            <person name="Bellair M."/>
            <person name="Blankenburg K."/>
            <person name="Chao H."/>
            <person name="Dinh H."/>
            <person name="Doddapaneni H."/>
            <person name="Dugan-Rocha S."/>
            <person name="Elkadiri S."/>
            <person name="Gnanaolivu R."/>
            <person name="Hernandez B."/>
            <person name="Skinner E."/>
            <person name="Javaid M."/>
            <person name="Lee S."/>
            <person name="Li M."/>
            <person name="Ming W."/>
            <person name="Munidasa M."/>
            <person name="Muniz J."/>
            <person name="Nguyen L."/>
            <person name="Hughes D."/>
            <person name="Osuji N."/>
            <person name="Pu L.-L."/>
            <person name="Puazo M."/>
            <person name="Qu C."/>
            <person name="Quiroz J."/>
            <person name="Raj R."/>
            <person name="Weissenberger G."/>
            <person name="Xin Y."/>
            <person name="Zou X."/>
            <person name="Han Y."/>
            <person name="Worley K."/>
            <person name="Muzny D."/>
            <person name="Gibbs R."/>
        </authorList>
    </citation>
    <scope>NUCLEOTIDE SEQUENCE</scope>
    <source>
        <strain evidence="1">Sampled in the wild</strain>
    </source>
</reference>
<accession>A0A8K0P7A6</accession>
<evidence type="ECO:0000313" key="2">
    <source>
        <dbReference type="Proteomes" id="UP000792457"/>
    </source>
</evidence>
<reference evidence="1" key="1">
    <citation type="submission" date="2013-04" db="EMBL/GenBank/DDBJ databases">
        <authorList>
            <person name="Qu J."/>
            <person name="Murali S.C."/>
            <person name="Bandaranaike D."/>
            <person name="Bellair M."/>
            <person name="Blankenburg K."/>
            <person name="Chao H."/>
            <person name="Dinh H."/>
            <person name="Doddapaneni H."/>
            <person name="Downs B."/>
            <person name="Dugan-Rocha S."/>
            <person name="Elkadiri S."/>
            <person name="Gnanaolivu R.D."/>
            <person name="Hernandez B."/>
            <person name="Javaid M."/>
            <person name="Jayaseelan J.C."/>
            <person name="Lee S."/>
            <person name="Li M."/>
            <person name="Ming W."/>
            <person name="Munidasa M."/>
            <person name="Muniz J."/>
            <person name="Nguyen L."/>
            <person name="Ongeri F."/>
            <person name="Osuji N."/>
            <person name="Pu L.-L."/>
            <person name="Puazo M."/>
            <person name="Qu C."/>
            <person name="Quiroz J."/>
            <person name="Raj R."/>
            <person name="Weissenberger G."/>
            <person name="Xin Y."/>
            <person name="Zou X."/>
            <person name="Han Y."/>
            <person name="Richards S."/>
            <person name="Worley K."/>
            <person name="Muzny D."/>
            <person name="Gibbs R."/>
        </authorList>
    </citation>
    <scope>NUCLEOTIDE SEQUENCE</scope>
    <source>
        <strain evidence="1">Sampled in the wild</strain>
    </source>
</reference>
<dbReference type="AlphaFoldDB" id="A0A8K0P7A6"/>
<organism evidence="1 2">
    <name type="scientific">Ladona fulva</name>
    <name type="common">Scarce chaser dragonfly</name>
    <name type="synonym">Libellula fulva</name>
    <dbReference type="NCBI Taxonomy" id="123851"/>
    <lineage>
        <taxon>Eukaryota</taxon>
        <taxon>Metazoa</taxon>
        <taxon>Ecdysozoa</taxon>
        <taxon>Arthropoda</taxon>
        <taxon>Hexapoda</taxon>
        <taxon>Insecta</taxon>
        <taxon>Pterygota</taxon>
        <taxon>Palaeoptera</taxon>
        <taxon>Odonata</taxon>
        <taxon>Epiprocta</taxon>
        <taxon>Anisoptera</taxon>
        <taxon>Libelluloidea</taxon>
        <taxon>Libellulidae</taxon>
        <taxon>Ladona</taxon>
    </lineage>
</organism>
<sequence length="107" mass="12652">MPSRRRIFCEIEDLVFDFDNGRDEPVEEEKRKLVPSMHRKRLAVEFWKSGKKGRLKLDAVRHNFSFVTSRAAKNQHLVVHDGVLFRWALEENKIMERSIPNFKATAL</sequence>
<dbReference type="Proteomes" id="UP000792457">
    <property type="component" value="Unassembled WGS sequence"/>
</dbReference>
<dbReference type="OrthoDB" id="7553339at2759"/>
<proteinExistence type="predicted"/>
<comment type="caution">
    <text evidence="1">The sequence shown here is derived from an EMBL/GenBank/DDBJ whole genome shotgun (WGS) entry which is preliminary data.</text>
</comment>
<gene>
    <name evidence="1" type="ORF">J437_LFUL018384</name>
</gene>
<keyword evidence="2" id="KW-1185">Reference proteome</keyword>